<accession>A0A4S1XEY1</accession>
<dbReference type="InterPro" id="IPR037401">
    <property type="entry name" value="SnoaL-like"/>
</dbReference>
<feature type="domain" description="SnoaL-like" evidence="1">
    <location>
        <begin position="5"/>
        <end position="103"/>
    </location>
</feature>
<keyword evidence="3" id="KW-1185">Reference proteome</keyword>
<dbReference type="Pfam" id="PF12680">
    <property type="entry name" value="SnoaL_2"/>
    <property type="match status" value="1"/>
</dbReference>
<evidence type="ECO:0000259" key="1">
    <source>
        <dbReference type="Pfam" id="PF12680"/>
    </source>
</evidence>
<name>A0A4S1XEY1_9SPHN</name>
<dbReference type="EMBL" id="SRXT01000003">
    <property type="protein sequence ID" value="TGX54407.1"/>
    <property type="molecule type" value="Genomic_DNA"/>
</dbReference>
<proteinExistence type="predicted"/>
<comment type="caution">
    <text evidence="2">The sequence shown here is derived from an EMBL/GenBank/DDBJ whole genome shotgun (WGS) entry which is preliminary data.</text>
</comment>
<dbReference type="OrthoDB" id="5732163at2"/>
<dbReference type="Gene3D" id="3.10.450.50">
    <property type="match status" value="1"/>
</dbReference>
<evidence type="ECO:0000313" key="2">
    <source>
        <dbReference type="EMBL" id="TGX54407.1"/>
    </source>
</evidence>
<dbReference type="SUPFAM" id="SSF54427">
    <property type="entry name" value="NTF2-like"/>
    <property type="match status" value="1"/>
</dbReference>
<dbReference type="AlphaFoldDB" id="A0A4S1XEY1"/>
<organism evidence="2 3">
    <name type="scientific">Sphingomonas gei</name>
    <dbReference type="NCBI Taxonomy" id="1395960"/>
    <lineage>
        <taxon>Bacteria</taxon>
        <taxon>Pseudomonadati</taxon>
        <taxon>Pseudomonadota</taxon>
        <taxon>Alphaproteobacteria</taxon>
        <taxon>Sphingomonadales</taxon>
        <taxon>Sphingomonadaceae</taxon>
        <taxon>Sphingomonas</taxon>
    </lineage>
</organism>
<evidence type="ECO:0000313" key="3">
    <source>
        <dbReference type="Proteomes" id="UP000306147"/>
    </source>
</evidence>
<gene>
    <name evidence="2" type="ORF">E5A73_08700</name>
</gene>
<reference evidence="2 3" key="1">
    <citation type="submission" date="2019-04" db="EMBL/GenBank/DDBJ databases">
        <title>Sphingomonas psychrotolerans sp. nov., isolated from soil in the Tianshan Mountains, Xinjiang, China.</title>
        <authorList>
            <person name="Luo Y."/>
            <person name="Sheng H."/>
        </authorList>
    </citation>
    <scope>NUCLEOTIDE SEQUENCE [LARGE SCALE GENOMIC DNA]</scope>
    <source>
        <strain evidence="2 3">ZFGT-11</strain>
    </source>
</reference>
<protein>
    <submittedName>
        <fullName evidence="2">Nuclear transport factor 2 family protein</fullName>
    </submittedName>
</protein>
<dbReference type="InterPro" id="IPR032710">
    <property type="entry name" value="NTF2-like_dom_sf"/>
</dbReference>
<dbReference type="Proteomes" id="UP000306147">
    <property type="component" value="Unassembled WGS sequence"/>
</dbReference>
<sequence>MTLLEQYIAGWRAHDVAAILATLTADCVVIESFGPIYRGHDWVTRWVSAWLAEDGQVIDWTVRDLRSSPEAEAAEWTFHYRWRGEEKSFDGATIAKLHDGKLSYLREYAATAALYDWRGEWQAFK</sequence>